<dbReference type="RefSeq" id="WP_134749125.1">
    <property type="nucleotide sequence ID" value="NZ_CP038148.1"/>
</dbReference>
<dbReference type="Proteomes" id="UP000295727">
    <property type="component" value="Chromosome 1"/>
</dbReference>
<protein>
    <submittedName>
        <fullName evidence="1">DNA-binding protein</fullName>
    </submittedName>
</protein>
<dbReference type="AlphaFoldDB" id="A0A4P7CUA9"/>
<organism evidence="1 2">
    <name type="scientific">Paraburkholderia pallida</name>
    <dbReference type="NCBI Taxonomy" id="2547399"/>
    <lineage>
        <taxon>Bacteria</taxon>
        <taxon>Pseudomonadati</taxon>
        <taxon>Pseudomonadota</taxon>
        <taxon>Betaproteobacteria</taxon>
        <taxon>Burkholderiales</taxon>
        <taxon>Burkholderiaceae</taxon>
        <taxon>Paraburkholderia</taxon>
    </lineage>
</organism>
<keyword evidence="1" id="KW-0238">DNA-binding</keyword>
<dbReference type="GO" id="GO:0003677">
    <property type="term" value="F:DNA binding"/>
    <property type="evidence" value="ECO:0007669"/>
    <property type="project" value="UniProtKB-KW"/>
</dbReference>
<evidence type="ECO:0000313" key="2">
    <source>
        <dbReference type="Proteomes" id="UP000295727"/>
    </source>
</evidence>
<keyword evidence="2" id="KW-1185">Reference proteome</keyword>
<proteinExistence type="predicted"/>
<name>A0A4P7CUA9_9BURK</name>
<evidence type="ECO:0000313" key="1">
    <source>
        <dbReference type="EMBL" id="QBQ97844.1"/>
    </source>
</evidence>
<sequence length="174" mass="18957">MNYVFTLKYQLAPEDCDHDDLVERLAQAGCDDATIGVGQPGRVALAFARESESAWSAIYSALQNVKQAAPGAHLVEAAPDLVGLTDVADMTGMSRQNMRKLMLAHTVDFPPPVHEGNPSLWHLGDILAWLSGRQGYSIDVALLETAFTAKQVNLVKEAREIDTGIKRQLAELVE</sequence>
<reference evidence="1 2" key="1">
    <citation type="submission" date="2019-03" db="EMBL/GenBank/DDBJ databases">
        <title>Paraburkholderia sp. 7MH5, isolated from subtropical forest soil.</title>
        <authorList>
            <person name="Gao Z.-H."/>
            <person name="Qiu L.-H."/>
        </authorList>
    </citation>
    <scope>NUCLEOTIDE SEQUENCE [LARGE SCALE GENOMIC DNA]</scope>
    <source>
        <strain evidence="1 2">7MH5</strain>
    </source>
</reference>
<dbReference type="KEGG" id="ppai:E1956_12110"/>
<dbReference type="OrthoDB" id="7860618at2"/>
<gene>
    <name evidence="1" type="ORF">E1956_12110</name>
</gene>
<dbReference type="EMBL" id="CP038148">
    <property type="protein sequence ID" value="QBQ97844.1"/>
    <property type="molecule type" value="Genomic_DNA"/>
</dbReference>
<accession>A0A4P7CUA9</accession>